<proteinExistence type="predicted"/>
<sequence>MKRLIAVSIILLLSGCNSHPNFRCFGASTPTELYLNNTSGNEICAIIQAELFNGKIIQDKVCIKNNEVRSLCYELENIPTHEIIVKIDSFERTIKLSSRESNELNFAEIKE</sequence>
<evidence type="ECO:0000313" key="2">
    <source>
        <dbReference type="Proteomes" id="UP000198790"/>
    </source>
</evidence>
<dbReference type="PROSITE" id="PS51257">
    <property type="entry name" value="PROKAR_LIPOPROTEIN"/>
    <property type="match status" value="1"/>
</dbReference>
<dbReference type="RefSeq" id="WP_092894446.1">
    <property type="nucleotide sequence ID" value="NZ_FOKK01000001.1"/>
</dbReference>
<name>A0A1I0VSH7_9BACT</name>
<dbReference type="Proteomes" id="UP000198790">
    <property type="component" value="Unassembled WGS sequence"/>
</dbReference>
<gene>
    <name evidence="1" type="ORF">SAMN04489723_101352</name>
</gene>
<organism evidence="1 2">
    <name type="scientific">Algoriphagus aquimarinus</name>
    <dbReference type="NCBI Taxonomy" id="237018"/>
    <lineage>
        <taxon>Bacteria</taxon>
        <taxon>Pseudomonadati</taxon>
        <taxon>Bacteroidota</taxon>
        <taxon>Cytophagia</taxon>
        <taxon>Cytophagales</taxon>
        <taxon>Cyclobacteriaceae</taxon>
        <taxon>Algoriphagus</taxon>
    </lineage>
</organism>
<dbReference type="EMBL" id="FOKK01000001">
    <property type="protein sequence ID" value="SFA79304.1"/>
    <property type="molecule type" value="Genomic_DNA"/>
</dbReference>
<reference evidence="1 2" key="1">
    <citation type="submission" date="2016-10" db="EMBL/GenBank/DDBJ databases">
        <authorList>
            <person name="de Groot N.N."/>
        </authorList>
    </citation>
    <scope>NUCLEOTIDE SEQUENCE [LARGE SCALE GENOMIC DNA]</scope>
    <source>
        <strain evidence="1 2">DSM 23399</strain>
    </source>
</reference>
<keyword evidence="2" id="KW-1185">Reference proteome</keyword>
<dbReference type="OrthoDB" id="1493489at2"/>
<accession>A0A1I0VSH7</accession>
<evidence type="ECO:0000313" key="1">
    <source>
        <dbReference type="EMBL" id="SFA79304.1"/>
    </source>
</evidence>
<protein>
    <submittedName>
        <fullName evidence="1">Uncharacterized protein</fullName>
    </submittedName>
</protein>
<dbReference type="AlphaFoldDB" id="A0A1I0VSH7"/>